<proteinExistence type="predicted"/>
<name>A0A5B0MM13_PUCGR</name>
<comment type="caution">
    <text evidence="2">The sequence shown here is derived from an EMBL/GenBank/DDBJ whole genome shotgun (WGS) entry which is preliminary data.</text>
</comment>
<protein>
    <submittedName>
        <fullName evidence="2">Uncharacterized protein</fullName>
    </submittedName>
</protein>
<evidence type="ECO:0000256" key="1">
    <source>
        <dbReference type="SAM" id="MobiDB-lite"/>
    </source>
</evidence>
<keyword evidence="4" id="KW-1185">Reference proteome</keyword>
<evidence type="ECO:0000313" key="5">
    <source>
        <dbReference type="Proteomes" id="UP000325313"/>
    </source>
</evidence>
<evidence type="ECO:0000313" key="3">
    <source>
        <dbReference type="EMBL" id="KAA1078857.1"/>
    </source>
</evidence>
<feature type="compositionally biased region" description="Basic and acidic residues" evidence="1">
    <location>
        <begin position="89"/>
        <end position="100"/>
    </location>
</feature>
<dbReference type="EMBL" id="VSWC01000145">
    <property type="protein sequence ID" value="KAA1076880.1"/>
    <property type="molecule type" value="Genomic_DNA"/>
</dbReference>
<dbReference type="OrthoDB" id="10580309at2759"/>
<evidence type="ECO:0000313" key="2">
    <source>
        <dbReference type="EMBL" id="KAA1076880.1"/>
    </source>
</evidence>
<dbReference type="EMBL" id="VDEP01000446">
    <property type="protein sequence ID" value="KAA1078857.1"/>
    <property type="molecule type" value="Genomic_DNA"/>
</dbReference>
<sequence length="220" mass="25052">MRGHSFQGSLGLLLVGEINFFWKPQDFQIANHNVHQSHPAARRFRNQPFPEWHDLLIIFVTAATGAKHQSLGQGGSQQLARNDSQTSDTDNRQRNRRESNSDEEDDSGTQQRRRKRNRQTTGAAFGGAIRELIDAFAPPDQSQNTTESQIPDRMSNNQIVSRAVEVFQDGLAHELSMEELVCGFSVLENPSKARMFIRIEDSYKGSWLRHQIRLHQRAST</sequence>
<dbReference type="Proteomes" id="UP000324748">
    <property type="component" value="Unassembled WGS sequence"/>
</dbReference>
<dbReference type="AlphaFoldDB" id="A0A5B0MM13"/>
<gene>
    <name evidence="2" type="ORF">PGT21_022865</name>
    <name evidence="3" type="ORF">PGTUg99_009863</name>
</gene>
<feature type="region of interest" description="Disordered" evidence="1">
    <location>
        <begin position="69"/>
        <end position="124"/>
    </location>
</feature>
<organism evidence="2 4">
    <name type="scientific">Puccinia graminis f. sp. tritici</name>
    <dbReference type="NCBI Taxonomy" id="56615"/>
    <lineage>
        <taxon>Eukaryota</taxon>
        <taxon>Fungi</taxon>
        <taxon>Dikarya</taxon>
        <taxon>Basidiomycota</taxon>
        <taxon>Pucciniomycotina</taxon>
        <taxon>Pucciniomycetes</taxon>
        <taxon>Pucciniales</taxon>
        <taxon>Pucciniaceae</taxon>
        <taxon>Puccinia</taxon>
    </lineage>
</organism>
<accession>A0A5B0MM13</accession>
<reference evidence="4 5" key="1">
    <citation type="submission" date="2019-05" db="EMBL/GenBank/DDBJ databases">
        <title>Emergence of the Ug99 lineage of the wheat stem rust pathogen through somatic hybridization.</title>
        <authorList>
            <person name="Li F."/>
            <person name="Upadhyaya N.M."/>
            <person name="Sperschneider J."/>
            <person name="Matny O."/>
            <person name="Nguyen-Phuc H."/>
            <person name="Mago R."/>
            <person name="Raley C."/>
            <person name="Miller M.E."/>
            <person name="Silverstein K.A.T."/>
            <person name="Henningsen E."/>
            <person name="Hirsch C.D."/>
            <person name="Visser B."/>
            <person name="Pretorius Z.A."/>
            <person name="Steffenson B.J."/>
            <person name="Schwessinger B."/>
            <person name="Dodds P.N."/>
            <person name="Figueroa M."/>
        </authorList>
    </citation>
    <scope>NUCLEOTIDE SEQUENCE [LARGE SCALE GENOMIC DNA]</scope>
    <source>
        <strain evidence="2">21-0</strain>
        <strain evidence="3 5">Ug99</strain>
    </source>
</reference>
<dbReference type="Proteomes" id="UP000325313">
    <property type="component" value="Unassembled WGS sequence"/>
</dbReference>
<evidence type="ECO:0000313" key="4">
    <source>
        <dbReference type="Proteomes" id="UP000324748"/>
    </source>
</evidence>